<protein>
    <recommendedName>
        <fullName evidence="1">Aminoglycoside phosphotransferase domain-containing protein</fullName>
    </recommendedName>
</protein>
<accession>A0AAF0IHY0</accession>
<evidence type="ECO:0000259" key="1">
    <source>
        <dbReference type="Pfam" id="PF01636"/>
    </source>
</evidence>
<dbReference type="EMBL" id="CP120628">
    <property type="protein sequence ID" value="WEW58270.1"/>
    <property type="molecule type" value="Genomic_DNA"/>
</dbReference>
<reference evidence="2" key="1">
    <citation type="submission" date="2023-03" db="EMBL/GenBank/DDBJ databases">
        <title>Emydomyces testavorans Genome Sequence.</title>
        <authorList>
            <person name="Hoyer L."/>
        </authorList>
    </citation>
    <scope>NUCLEOTIDE SEQUENCE</scope>
    <source>
        <strain evidence="2">16-2883</strain>
    </source>
</reference>
<name>A0AAF0IHY0_9EURO</name>
<organism evidence="2 3">
    <name type="scientific">Emydomyces testavorans</name>
    <dbReference type="NCBI Taxonomy" id="2070801"/>
    <lineage>
        <taxon>Eukaryota</taxon>
        <taxon>Fungi</taxon>
        <taxon>Dikarya</taxon>
        <taxon>Ascomycota</taxon>
        <taxon>Pezizomycotina</taxon>
        <taxon>Eurotiomycetes</taxon>
        <taxon>Eurotiomycetidae</taxon>
        <taxon>Onygenales</taxon>
        <taxon>Nannizziopsiaceae</taxon>
        <taxon>Emydomyces</taxon>
    </lineage>
</organism>
<dbReference type="InterPro" id="IPR011009">
    <property type="entry name" value="Kinase-like_dom_sf"/>
</dbReference>
<evidence type="ECO:0000313" key="2">
    <source>
        <dbReference type="EMBL" id="WEW58270.1"/>
    </source>
</evidence>
<dbReference type="SUPFAM" id="SSF56112">
    <property type="entry name" value="Protein kinase-like (PK-like)"/>
    <property type="match status" value="1"/>
</dbReference>
<dbReference type="Pfam" id="PF01636">
    <property type="entry name" value="APH"/>
    <property type="match status" value="1"/>
</dbReference>
<dbReference type="Gene3D" id="3.90.1200.10">
    <property type="match status" value="1"/>
</dbReference>
<sequence length="281" mass="32000">MNIFSESSFFKERRAPSLPTPAEIRAINNQSGKLRSTLFHRPLPVVIPSLGLFVKYGANVTVVEAETQRMVHELLQGRVPIPEVFGWAEDGGQRFIYMSLIEGETLQERWGNMNEDERQAVCKELRHMVKAWRALKQDGHDRYVGSLGKRPLNEIFLRCRPELIGPFQGANAVQQFQEACGIEISGEAPIVFTHDDLVAPNILLSPGPNPKVAAVIDWGQAGWYPTYWEYCKARQVGLHPDAFSADLQDEWRTKYLPMVVDRVDDETCYHPWLYFVLSKGI</sequence>
<keyword evidence="3" id="KW-1185">Reference proteome</keyword>
<dbReference type="Proteomes" id="UP001219355">
    <property type="component" value="Chromosome 2"/>
</dbReference>
<evidence type="ECO:0000313" key="3">
    <source>
        <dbReference type="Proteomes" id="UP001219355"/>
    </source>
</evidence>
<dbReference type="PANTHER" id="PTHR21310:SF54">
    <property type="entry name" value="AMINOGLYCOSIDE PHOSPHOTRANSFERASE DOMAIN-CONTAINING PROTEIN"/>
    <property type="match status" value="1"/>
</dbReference>
<dbReference type="AlphaFoldDB" id="A0AAF0IHY0"/>
<feature type="domain" description="Aminoglycoside phosphotransferase" evidence="1">
    <location>
        <begin position="66"/>
        <end position="234"/>
    </location>
</feature>
<dbReference type="PANTHER" id="PTHR21310">
    <property type="entry name" value="AMINOGLYCOSIDE PHOSPHOTRANSFERASE-RELATED-RELATED"/>
    <property type="match status" value="1"/>
</dbReference>
<dbReference type="CDD" id="cd05120">
    <property type="entry name" value="APH_ChoK_like"/>
    <property type="match status" value="1"/>
</dbReference>
<gene>
    <name evidence="2" type="ORF">PRK78_003738</name>
</gene>
<dbReference type="InterPro" id="IPR002575">
    <property type="entry name" value="Aminoglycoside_PTrfase"/>
</dbReference>
<dbReference type="InterPro" id="IPR051678">
    <property type="entry name" value="AGP_Transferase"/>
</dbReference>
<proteinExistence type="predicted"/>